<dbReference type="Proteomes" id="UP000886998">
    <property type="component" value="Unassembled WGS sequence"/>
</dbReference>
<protein>
    <submittedName>
        <fullName evidence="2">Uncharacterized protein</fullName>
    </submittedName>
</protein>
<feature type="transmembrane region" description="Helical" evidence="1">
    <location>
        <begin position="60"/>
        <end position="83"/>
    </location>
</feature>
<keyword evidence="3" id="KW-1185">Reference proteome</keyword>
<keyword evidence="1" id="KW-0472">Membrane</keyword>
<accession>A0A8X6WTP5</accession>
<reference evidence="2" key="1">
    <citation type="submission" date="2020-08" db="EMBL/GenBank/DDBJ databases">
        <title>Multicomponent nature underlies the extraordinary mechanical properties of spider dragline silk.</title>
        <authorList>
            <person name="Kono N."/>
            <person name="Nakamura H."/>
            <person name="Mori M."/>
            <person name="Yoshida Y."/>
            <person name="Ohtoshi R."/>
            <person name="Malay A.D."/>
            <person name="Moran D.A.P."/>
            <person name="Tomita M."/>
            <person name="Numata K."/>
            <person name="Arakawa K."/>
        </authorList>
    </citation>
    <scope>NUCLEOTIDE SEQUENCE</scope>
</reference>
<keyword evidence="1" id="KW-0812">Transmembrane</keyword>
<gene>
    <name evidence="2" type="primary">NCL1_54128</name>
    <name evidence="2" type="ORF">TNIN_148771</name>
</gene>
<dbReference type="EMBL" id="BMAV01002395">
    <property type="protein sequence ID" value="GFY41287.1"/>
    <property type="molecule type" value="Genomic_DNA"/>
</dbReference>
<proteinExistence type="predicted"/>
<keyword evidence="1" id="KW-1133">Transmembrane helix</keyword>
<evidence type="ECO:0000313" key="2">
    <source>
        <dbReference type="EMBL" id="GFY41287.1"/>
    </source>
</evidence>
<name>A0A8X6WTP5_9ARAC</name>
<evidence type="ECO:0000313" key="3">
    <source>
        <dbReference type="Proteomes" id="UP000886998"/>
    </source>
</evidence>
<comment type="caution">
    <text evidence="2">The sequence shown here is derived from an EMBL/GenBank/DDBJ whole genome shotgun (WGS) entry which is preliminary data.</text>
</comment>
<organism evidence="2 3">
    <name type="scientific">Trichonephila inaurata madagascariensis</name>
    <dbReference type="NCBI Taxonomy" id="2747483"/>
    <lineage>
        <taxon>Eukaryota</taxon>
        <taxon>Metazoa</taxon>
        <taxon>Ecdysozoa</taxon>
        <taxon>Arthropoda</taxon>
        <taxon>Chelicerata</taxon>
        <taxon>Arachnida</taxon>
        <taxon>Araneae</taxon>
        <taxon>Araneomorphae</taxon>
        <taxon>Entelegynae</taxon>
        <taxon>Araneoidea</taxon>
        <taxon>Nephilidae</taxon>
        <taxon>Trichonephila</taxon>
        <taxon>Trichonephila inaurata</taxon>
    </lineage>
</organism>
<sequence length="84" mass="9614">MITEISIDSVTTLAVGLGIDPEFPILKLRKKVYLFVYEGVRNQLQIPSSNSRSLQQMDDFPYYLSAIQYSAFCMSFTTFLMMIS</sequence>
<evidence type="ECO:0000256" key="1">
    <source>
        <dbReference type="SAM" id="Phobius"/>
    </source>
</evidence>
<dbReference type="AlphaFoldDB" id="A0A8X6WTP5"/>